<feature type="domain" description="MCM C-terminal AAA(+) ATPase" evidence="15">
    <location>
        <begin position="453"/>
        <end position="657"/>
    </location>
</feature>
<evidence type="ECO:0000256" key="12">
    <source>
        <dbReference type="ARBA" id="ARBA00042306"/>
    </source>
</evidence>
<dbReference type="InterPro" id="IPR041562">
    <property type="entry name" value="MCM_lid"/>
</dbReference>
<evidence type="ECO:0000256" key="13">
    <source>
        <dbReference type="RuleBase" id="RU004070"/>
    </source>
</evidence>
<dbReference type="Pfam" id="PF17855">
    <property type="entry name" value="MCM_lid"/>
    <property type="match status" value="1"/>
</dbReference>
<gene>
    <name evidence="16" type="ORF">BpHYR1_014192</name>
</gene>
<dbReference type="AlphaFoldDB" id="A0A3M7S9G2"/>
<dbReference type="PANTHER" id="PTHR11630:SF47">
    <property type="entry name" value="DNA HELICASE MCM8"/>
    <property type="match status" value="1"/>
</dbReference>
<dbReference type="GO" id="GO:0006310">
    <property type="term" value="P:DNA recombination"/>
    <property type="evidence" value="ECO:0007669"/>
    <property type="project" value="UniProtKB-ARBA"/>
</dbReference>
<dbReference type="Pfam" id="PF00493">
    <property type="entry name" value="MCM"/>
    <property type="match status" value="1"/>
</dbReference>
<dbReference type="InterPro" id="IPR058767">
    <property type="entry name" value="MCM8_N"/>
</dbReference>
<dbReference type="Pfam" id="PF25051">
    <property type="entry name" value="WHD_MCM8"/>
    <property type="match status" value="1"/>
</dbReference>
<dbReference type="GO" id="GO:0006260">
    <property type="term" value="P:DNA replication"/>
    <property type="evidence" value="ECO:0007669"/>
    <property type="project" value="UniProtKB-KW"/>
</dbReference>
<comment type="similarity">
    <text evidence="2 13">Belongs to the MCM family.</text>
</comment>
<evidence type="ECO:0000256" key="1">
    <source>
        <dbReference type="ARBA" id="ARBA00004123"/>
    </source>
</evidence>
<evidence type="ECO:0000256" key="4">
    <source>
        <dbReference type="ARBA" id="ARBA00022705"/>
    </source>
</evidence>
<evidence type="ECO:0000256" key="8">
    <source>
        <dbReference type="ARBA" id="ARBA00022840"/>
    </source>
</evidence>
<dbReference type="PROSITE" id="PS50051">
    <property type="entry name" value="MCM_2"/>
    <property type="match status" value="1"/>
</dbReference>
<dbReference type="InterPro" id="IPR031327">
    <property type="entry name" value="MCM"/>
</dbReference>
<evidence type="ECO:0000256" key="7">
    <source>
        <dbReference type="ARBA" id="ARBA00022806"/>
    </source>
</evidence>
<dbReference type="PRINTS" id="PR01657">
    <property type="entry name" value="MCMFAMILY"/>
</dbReference>
<keyword evidence="7 16" id="KW-0347">Helicase</keyword>
<dbReference type="GO" id="GO:0003697">
    <property type="term" value="F:single-stranded DNA binding"/>
    <property type="evidence" value="ECO:0007669"/>
    <property type="project" value="TreeGrafter"/>
</dbReference>
<dbReference type="InterPro" id="IPR012340">
    <property type="entry name" value="NA-bd_OB-fold"/>
</dbReference>
<evidence type="ECO:0000256" key="2">
    <source>
        <dbReference type="ARBA" id="ARBA00008010"/>
    </source>
</evidence>
<reference evidence="16 17" key="1">
    <citation type="journal article" date="2018" name="Sci. Rep.">
        <title>Genomic signatures of local adaptation to the degree of environmental predictability in rotifers.</title>
        <authorList>
            <person name="Franch-Gras L."/>
            <person name="Hahn C."/>
            <person name="Garcia-Roger E.M."/>
            <person name="Carmona M.J."/>
            <person name="Serra M."/>
            <person name="Gomez A."/>
        </authorList>
    </citation>
    <scope>NUCLEOTIDE SEQUENCE [LARGE SCALE GENOMIC DNA]</scope>
    <source>
        <strain evidence="16">HYR1</strain>
    </source>
</reference>
<feature type="region of interest" description="Disordered" evidence="14">
    <location>
        <begin position="1"/>
        <end position="79"/>
    </location>
</feature>
<dbReference type="SUPFAM" id="SSF50249">
    <property type="entry name" value="Nucleic acid-binding proteins"/>
    <property type="match status" value="1"/>
</dbReference>
<dbReference type="FunFam" id="2.20.28.10:FF:000003">
    <property type="entry name" value="DNA helicase"/>
    <property type="match status" value="1"/>
</dbReference>
<dbReference type="SMART" id="SM00350">
    <property type="entry name" value="MCM"/>
    <property type="match status" value="1"/>
</dbReference>
<dbReference type="GO" id="GO:0042555">
    <property type="term" value="C:MCM complex"/>
    <property type="evidence" value="ECO:0007669"/>
    <property type="project" value="TreeGrafter"/>
</dbReference>
<keyword evidence="10" id="KW-0539">Nucleus</keyword>
<evidence type="ECO:0000256" key="5">
    <source>
        <dbReference type="ARBA" id="ARBA00022741"/>
    </source>
</evidence>
<dbReference type="InterPro" id="IPR056875">
    <property type="entry name" value="MCM8/REC_WHD"/>
</dbReference>
<dbReference type="GO" id="GO:0016787">
    <property type="term" value="F:hydrolase activity"/>
    <property type="evidence" value="ECO:0007669"/>
    <property type="project" value="UniProtKB-KW"/>
</dbReference>
<dbReference type="InterPro" id="IPR003593">
    <property type="entry name" value="AAA+_ATPase"/>
</dbReference>
<dbReference type="SMART" id="SM00382">
    <property type="entry name" value="AAA"/>
    <property type="match status" value="1"/>
</dbReference>
<dbReference type="STRING" id="10195.A0A3M7S9G2"/>
<keyword evidence="8 13" id="KW-0067">ATP-binding</keyword>
<keyword evidence="17" id="KW-1185">Reference proteome</keyword>
<evidence type="ECO:0000256" key="10">
    <source>
        <dbReference type="ARBA" id="ARBA00023242"/>
    </source>
</evidence>
<dbReference type="Gene3D" id="2.40.50.140">
    <property type="entry name" value="Nucleic acid-binding proteins"/>
    <property type="match status" value="1"/>
</dbReference>
<keyword evidence="6" id="KW-0378">Hydrolase</keyword>
<dbReference type="GO" id="GO:0017116">
    <property type="term" value="F:single-stranded DNA helicase activity"/>
    <property type="evidence" value="ECO:0007669"/>
    <property type="project" value="TreeGrafter"/>
</dbReference>
<dbReference type="Pfam" id="PF17207">
    <property type="entry name" value="MCM_OB"/>
    <property type="match status" value="1"/>
</dbReference>
<keyword evidence="5 13" id="KW-0547">Nucleotide-binding</keyword>
<proteinExistence type="inferred from homology"/>
<evidence type="ECO:0000256" key="14">
    <source>
        <dbReference type="SAM" id="MobiDB-lite"/>
    </source>
</evidence>
<dbReference type="SUPFAM" id="SSF52540">
    <property type="entry name" value="P-loop containing nucleoside triphosphate hydrolases"/>
    <property type="match status" value="1"/>
</dbReference>
<name>A0A3M7S9G2_BRAPC</name>
<comment type="subcellular location">
    <subcellularLocation>
        <location evidence="1">Nucleus</location>
    </subcellularLocation>
</comment>
<evidence type="ECO:0000256" key="11">
    <source>
        <dbReference type="ARBA" id="ARBA00041084"/>
    </source>
</evidence>
<evidence type="ECO:0000313" key="16">
    <source>
        <dbReference type="EMBL" id="RNA32401.1"/>
    </source>
</evidence>
<keyword evidence="4" id="KW-0235">DNA replication</keyword>
<comment type="caution">
    <text evidence="16">The sequence shown here is derived from an EMBL/GenBank/DDBJ whole genome shotgun (WGS) entry which is preliminary data.</text>
</comment>
<organism evidence="16 17">
    <name type="scientific">Brachionus plicatilis</name>
    <name type="common">Marine rotifer</name>
    <name type="synonym">Brachionus muelleri</name>
    <dbReference type="NCBI Taxonomy" id="10195"/>
    <lineage>
        <taxon>Eukaryota</taxon>
        <taxon>Metazoa</taxon>
        <taxon>Spiralia</taxon>
        <taxon>Gnathifera</taxon>
        <taxon>Rotifera</taxon>
        <taxon>Eurotatoria</taxon>
        <taxon>Monogononta</taxon>
        <taxon>Pseudotrocha</taxon>
        <taxon>Ploima</taxon>
        <taxon>Brachionidae</taxon>
        <taxon>Brachionus</taxon>
    </lineage>
</organism>
<dbReference type="PANTHER" id="PTHR11630">
    <property type="entry name" value="DNA REPLICATION LICENSING FACTOR MCM FAMILY MEMBER"/>
    <property type="match status" value="1"/>
</dbReference>
<feature type="compositionally biased region" description="Low complexity" evidence="14">
    <location>
        <begin position="30"/>
        <end position="68"/>
    </location>
</feature>
<dbReference type="InterPro" id="IPR033762">
    <property type="entry name" value="MCM_OB"/>
</dbReference>
<evidence type="ECO:0000256" key="3">
    <source>
        <dbReference type="ARBA" id="ARBA00012551"/>
    </source>
</evidence>
<evidence type="ECO:0000259" key="15">
    <source>
        <dbReference type="PROSITE" id="PS50051"/>
    </source>
</evidence>
<sequence length="893" mass="100531">MSNNSNRNWNNQNKNFNSGNKKPWFENADNPGGENSSSSGNNNYGSRKNYNNFNKNKNFNSKKLYNNSPISTQNDYDDESETTGIIFDSTVKNDENFLIEEDPDCPYSMWNLYFPKEKFKDNSETHQTILGFSDLVLNIRDQFDINKIKEKGFFNFDYNKLVNNEILASKIPNFKEDFVHRPEFYLNCFGLAIHNFILKRFTDLYEKFRSEKMSSSTMSSVNESIIDIDYQKELASFETTNEIPTIKARILNFHPRTKIKNLKSNMFEKFVSIVGTVVRVSNAKPFVKRLAFECNKCSSTFQMAMVDGKYKYPTRCANKSCNSKNFAPLYKNLMTKVVEWQTMKLQEVILDPKDAESGRVPRTIECELYEDLTGVCMPGDLITVNGIIKALNLETVGAGRSNKEKCTFVIYISVTSIQGNTSSEAETTKNIKDMEFTLNDLESFKAIKSEKNVFRTIVHSLCPTIYGHELVKAGLLLGLFGGSKKLHKTEVAVRCDPHILVVGDPGLGKSQLLRACANVSPRGVYVCGNSTTAAGLTVSLSKDGGDDFALEAGALICAHNGCCCIDEFDKMGSQQQTLLEAMEQQCISIAKGGIVCSLPCKTTVLAAANPCGGHYEKSKTVAENLKISGPLLSRFDLLFILLDRPNEDFDKMVSSHIMSLHANTNDKQRLDNSRSIRLNMTNTSIVDNGAGALAQGLKLLPNEDIDPIPHKILRKYIMFAKRTCEPIIGTEAAEEMRSFYIHLRQTNQRSNGCNPITMRQLESLTRLTQARAKMELRSECSRDDALEVIEIMKASMIDYYEDENGILDFTRSLNGSGSSKSSMIKQFVSLLQKVSSQQKSEEFTFDLIKDIYEKSNLKIKGVHSVNQLIELLNNQNYLLKKSSNVFKLCAANF</sequence>
<keyword evidence="9 13" id="KW-0238">DNA-binding</keyword>
<dbReference type="InterPro" id="IPR001208">
    <property type="entry name" value="MCM_dom"/>
</dbReference>
<accession>A0A3M7S9G2</accession>
<dbReference type="OrthoDB" id="422555at2759"/>
<evidence type="ECO:0000256" key="6">
    <source>
        <dbReference type="ARBA" id="ARBA00022801"/>
    </source>
</evidence>
<dbReference type="InterPro" id="IPR027417">
    <property type="entry name" value="P-loop_NTPase"/>
</dbReference>
<dbReference type="Gene3D" id="2.20.28.10">
    <property type="match status" value="1"/>
</dbReference>
<dbReference type="CDD" id="cd22247">
    <property type="entry name" value="MCM8_WHD"/>
    <property type="match status" value="1"/>
</dbReference>
<dbReference type="Gene3D" id="3.40.50.300">
    <property type="entry name" value="P-loop containing nucleotide triphosphate hydrolases"/>
    <property type="match status" value="1"/>
</dbReference>
<evidence type="ECO:0000256" key="9">
    <source>
        <dbReference type="ARBA" id="ARBA00023125"/>
    </source>
</evidence>
<dbReference type="EMBL" id="REGN01001801">
    <property type="protein sequence ID" value="RNA32401.1"/>
    <property type="molecule type" value="Genomic_DNA"/>
</dbReference>
<protein>
    <recommendedName>
        <fullName evidence="11">DNA helicase MCM8</fullName>
        <ecNumber evidence="3">3.6.4.12</ecNumber>
    </recommendedName>
    <alternativeName>
        <fullName evidence="12">Minichromosome maintenance 8</fullName>
    </alternativeName>
</protein>
<dbReference type="Proteomes" id="UP000276133">
    <property type="component" value="Unassembled WGS sequence"/>
</dbReference>
<evidence type="ECO:0000313" key="17">
    <source>
        <dbReference type="Proteomes" id="UP000276133"/>
    </source>
</evidence>
<dbReference type="Pfam" id="PF26065">
    <property type="entry name" value="MCM8_N"/>
    <property type="match status" value="1"/>
</dbReference>
<dbReference type="EC" id="3.6.4.12" evidence="3"/>
<dbReference type="GO" id="GO:0005524">
    <property type="term" value="F:ATP binding"/>
    <property type="evidence" value="ECO:0007669"/>
    <property type="project" value="UniProtKB-KW"/>
</dbReference>
<dbReference type="GO" id="GO:0005634">
    <property type="term" value="C:nucleus"/>
    <property type="evidence" value="ECO:0007669"/>
    <property type="project" value="UniProtKB-SubCell"/>
</dbReference>
<feature type="compositionally biased region" description="Low complexity" evidence="14">
    <location>
        <begin position="1"/>
        <end position="22"/>
    </location>
</feature>